<evidence type="ECO:0000256" key="3">
    <source>
        <dbReference type="ARBA" id="ARBA00022692"/>
    </source>
</evidence>
<dbReference type="Pfam" id="PF02687">
    <property type="entry name" value="FtsX"/>
    <property type="match status" value="2"/>
</dbReference>
<feature type="transmembrane region" description="Helical" evidence="7">
    <location>
        <begin position="692"/>
        <end position="717"/>
    </location>
</feature>
<keyword evidence="4 7" id="KW-1133">Transmembrane helix</keyword>
<sequence length="826" mass="92345">MGFYLSLTMKYIKKNKKRTIVTIIGIILSVALLSGIGTIAVSMQETMTRDVINDNGDYYGIFKNLKGDKVNVLKDHVKVEKELIWNTSYIGEVPNEKGKSIIINKVNKFNETLQPYNVKEGEFPKKEDEIAITNKALKVLGNKKIGDSITLDVLNENKKLENRTFKIVGLLDSVVIESRSNNVFMALSNLNDVDNSTNYDVYVKLKSNRNIRAEFESIAKDLNIEKIDGKLPIEYNDGLLDCYGQSDSENLNGVLLTMSIIIGSLVLIATIATVYNSFSISIVERKKLFSTLASVGATKSQIKKMVFAEGILMSLIGIPIGIFFGTITLNLLFKLMNYFLKDSMIGSLNLQTVISGKIILISFIVVSITVLISALAPAQKASKVSIIDGIRGNTDYKFKKVKSGKLIKLVLGVEGQFAYKNLKRNKRKYRVTIASLVFSIILFLTFNGMLSNFTTAFDSMYSLTNYDFFIPIYDNLKDDVKDKICKVDGSERVSNLKLLSCNSIIKLSDLTDEAKELVEKEENVNLGASYMSVGDKEFDIINKKLIDGNFDEEEALKDNGAILVFTNKIIDNGKISDIEMFNLKVGDYITLTKKDKNVSVKVKIVARTNEIPTGVENALKGPILITSDKVFDSVLNEVKKQDSTVEFNSSINIKSSNPKETKTQLEKISQEYSSFNIIDLTSEKEYMYRSKVGIMIFLNGFIAVVTLIGVSNIINTIQTNIALRKREFAMIQSIGITPQGLNKMLYLESIYYGVMSLIIAIPIGLLLCYGIQKSMSMLVNIKFVFPYTSIIISIIGIFFIVLIAGYFPISKLKKENIIENIRLENV</sequence>
<comment type="caution">
    <text evidence="10">The sequence shown here is derived from an EMBL/GenBank/DDBJ whole genome shotgun (WGS) entry which is preliminary data.</text>
</comment>
<feature type="transmembrane region" description="Helical" evidence="7">
    <location>
        <begin position="353"/>
        <end position="376"/>
    </location>
</feature>
<evidence type="ECO:0000256" key="7">
    <source>
        <dbReference type="SAM" id="Phobius"/>
    </source>
</evidence>
<evidence type="ECO:0000259" key="8">
    <source>
        <dbReference type="Pfam" id="PF02687"/>
    </source>
</evidence>
<dbReference type="GO" id="GO:0005886">
    <property type="term" value="C:plasma membrane"/>
    <property type="evidence" value="ECO:0007669"/>
    <property type="project" value="UniProtKB-SubCell"/>
</dbReference>
<feature type="transmembrane region" description="Helical" evidence="7">
    <location>
        <begin position="784"/>
        <end position="807"/>
    </location>
</feature>
<feature type="transmembrane region" description="Helical" evidence="7">
    <location>
        <begin position="254"/>
        <end position="278"/>
    </location>
</feature>
<evidence type="ECO:0000259" key="9">
    <source>
        <dbReference type="Pfam" id="PF12704"/>
    </source>
</evidence>
<feature type="transmembrane region" description="Helical" evidence="7">
    <location>
        <begin position="429"/>
        <end position="450"/>
    </location>
</feature>
<dbReference type="InterPro" id="IPR050250">
    <property type="entry name" value="Macrolide_Exporter_MacB"/>
</dbReference>
<evidence type="ECO:0000313" key="10">
    <source>
        <dbReference type="EMBL" id="NEU04186.1"/>
    </source>
</evidence>
<feature type="transmembrane region" description="Helical" evidence="7">
    <location>
        <begin position="750"/>
        <end position="772"/>
    </location>
</feature>
<feature type="domain" description="ABC3 transporter permease C-terminal" evidence="8">
    <location>
        <begin position="260"/>
        <end position="385"/>
    </location>
</feature>
<evidence type="ECO:0000256" key="1">
    <source>
        <dbReference type="ARBA" id="ARBA00004651"/>
    </source>
</evidence>
<dbReference type="AlphaFoldDB" id="A0A6M0H030"/>
<evidence type="ECO:0000256" key="2">
    <source>
        <dbReference type="ARBA" id="ARBA00022475"/>
    </source>
</evidence>
<keyword evidence="2" id="KW-1003">Cell membrane</keyword>
<feature type="transmembrane region" description="Helical" evidence="7">
    <location>
        <begin position="20"/>
        <end position="43"/>
    </location>
</feature>
<protein>
    <submittedName>
        <fullName evidence="10">ABC transporter permease</fullName>
    </submittedName>
</protein>
<evidence type="ECO:0000256" key="4">
    <source>
        <dbReference type="ARBA" id="ARBA00022989"/>
    </source>
</evidence>
<accession>A0A6M0H030</accession>
<comment type="similarity">
    <text evidence="6">Belongs to the ABC-4 integral membrane protein family.</text>
</comment>
<dbReference type="PANTHER" id="PTHR30572">
    <property type="entry name" value="MEMBRANE COMPONENT OF TRANSPORTER-RELATED"/>
    <property type="match status" value="1"/>
</dbReference>
<dbReference type="Proteomes" id="UP000481872">
    <property type="component" value="Unassembled WGS sequence"/>
</dbReference>
<gene>
    <name evidence="10" type="ORF">G3M99_04790</name>
</gene>
<feature type="transmembrane region" description="Helical" evidence="7">
    <location>
        <begin position="311"/>
        <end position="333"/>
    </location>
</feature>
<dbReference type="InterPro" id="IPR003838">
    <property type="entry name" value="ABC3_permease_C"/>
</dbReference>
<dbReference type="PANTHER" id="PTHR30572:SF4">
    <property type="entry name" value="ABC TRANSPORTER PERMEASE YTRF"/>
    <property type="match status" value="1"/>
</dbReference>
<name>A0A6M0H030_9CLOT</name>
<keyword evidence="5 7" id="KW-0472">Membrane</keyword>
<proteinExistence type="inferred from homology"/>
<feature type="domain" description="ABC3 transporter permease C-terminal" evidence="8">
    <location>
        <begin position="700"/>
        <end position="817"/>
    </location>
</feature>
<dbReference type="EMBL" id="JAAGPU010000006">
    <property type="protein sequence ID" value="NEU04186.1"/>
    <property type="molecule type" value="Genomic_DNA"/>
</dbReference>
<dbReference type="InterPro" id="IPR025857">
    <property type="entry name" value="MacB_PCD"/>
</dbReference>
<keyword evidence="3 7" id="KW-0812">Transmembrane</keyword>
<dbReference type="RefSeq" id="WP_199869393.1">
    <property type="nucleotide sequence ID" value="NZ_JAAGPU010000006.1"/>
</dbReference>
<evidence type="ECO:0000256" key="6">
    <source>
        <dbReference type="ARBA" id="ARBA00038076"/>
    </source>
</evidence>
<keyword evidence="11" id="KW-1185">Reference proteome</keyword>
<evidence type="ECO:0000313" key="11">
    <source>
        <dbReference type="Proteomes" id="UP000481872"/>
    </source>
</evidence>
<reference evidence="10 11" key="1">
    <citation type="submission" date="2020-02" db="EMBL/GenBank/DDBJ databases">
        <title>Genome assembly of a novel Clostridium senegalense strain.</title>
        <authorList>
            <person name="Gupta T.B."/>
            <person name="Jauregui R."/>
            <person name="Maclean P."/>
            <person name="Nawarathana A."/>
            <person name="Brightwell G."/>
        </authorList>
    </citation>
    <scope>NUCLEOTIDE SEQUENCE [LARGE SCALE GENOMIC DNA]</scope>
    <source>
        <strain evidence="10 11">AGRFS4</strain>
    </source>
</reference>
<dbReference type="Pfam" id="PF12704">
    <property type="entry name" value="MacB_PCD"/>
    <property type="match status" value="1"/>
</dbReference>
<feature type="domain" description="MacB-like periplasmic core" evidence="9">
    <location>
        <begin position="19"/>
        <end position="212"/>
    </location>
</feature>
<comment type="subcellular location">
    <subcellularLocation>
        <location evidence="1">Cell membrane</location>
        <topology evidence="1">Multi-pass membrane protein</topology>
    </subcellularLocation>
</comment>
<dbReference type="GO" id="GO:0022857">
    <property type="term" value="F:transmembrane transporter activity"/>
    <property type="evidence" value="ECO:0007669"/>
    <property type="project" value="TreeGrafter"/>
</dbReference>
<organism evidence="10 11">
    <name type="scientific">Clostridium senegalense</name>
    <dbReference type="NCBI Taxonomy" id="1465809"/>
    <lineage>
        <taxon>Bacteria</taxon>
        <taxon>Bacillati</taxon>
        <taxon>Bacillota</taxon>
        <taxon>Clostridia</taxon>
        <taxon>Eubacteriales</taxon>
        <taxon>Clostridiaceae</taxon>
        <taxon>Clostridium</taxon>
    </lineage>
</organism>
<evidence type="ECO:0000256" key="5">
    <source>
        <dbReference type="ARBA" id="ARBA00023136"/>
    </source>
</evidence>